<dbReference type="Proteomes" id="UP000240883">
    <property type="component" value="Unassembled WGS sequence"/>
</dbReference>
<keyword evidence="2" id="KW-1185">Reference proteome</keyword>
<name>A0A2T2NZK9_CORCC</name>
<dbReference type="AlphaFoldDB" id="A0A2T2NZK9"/>
<sequence>MNIRTSKIARSEAEVDNMIVNSCESPSRGTMQQLIIASVRKRGKITKDIFATDKHQQSQFGVTAADASRMFNIEVSFPLDDEAAFEASINDQDCLGQLEDVDHLNWMKQLARVGIALLGTPDFPLEKSIKPESSLKSTATEKKQQDDQAHTVNSVNKENLSTANSQSTLRKQLEIATGVTKFTWREQLEYLARELGATESKIGK</sequence>
<gene>
    <name evidence="1" type="ORF">BS50DRAFT_584393</name>
</gene>
<organism evidence="1 2">
    <name type="scientific">Corynespora cassiicola Philippines</name>
    <dbReference type="NCBI Taxonomy" id="1448308"/>
    <lineage>
        <taxon>Eukaryota</taxon>
        <taxon>Fungi</taxon>
        <taxon>Dikarya</taxon>
        <taxon>Ascomycota</taxon>
        <taxon>Pezizomycotina</taxon>
        <taxon>Dothideomycetes</taxon>
        <taxon>Pleosporomycetidae</taxon>
        <taxon>Pleosporales</taxon>
        <taxon>Corynesporascaceae</taxon>
        <taxon>Corynespora</taxon>
    </lineage>
</organism>
<proteinExistence type="predicted"/>
<evidence type="ECO:0000313" key="1">
    <source>
        <dbReference type="EMBL" id="PSN70809.1"/>
    </source>
</evidence>
<evidence type="ECO:0000313" key="2">
    <source>
        <dbReference type="Proteomes" id="UP000240883"/>
    </source>
</evidence>
<dbReference type="EMBL" id="KZ678131">
    <property type="protein sequence ID" value="PSN70809.1"/>
    <property type="molecule type" value="Genomic_DNA"/>
</dbReference>
<reference evidence="1 2" key="1">
    <citation type="journal article" date="2018" name="Front. Microbiol.">
        <title>Genome-Wide Analysis of Corynespora cassiicola Leaf Fall Disease Putative Effectors.</title>
        <authorList>
            <person name="Lopez D."/>
            <person name="Ribeiro S."/>
            <person name="Label P."/>
            <person name="Fumanal B."/>
            <person name="Venisse J.S."/>
            <person name="Kohler A."/>
            <person name="de Oliveira R.R."/>
            <person name="Labutti K."/>
            <person name="Lipzen A."/>
            <person name="Lail K."/>
            <person name="Bauer D."/>
            <person name="Ohm R.A."/>
            <person name="Barry K.W."/>
            <person name="Spatafora J."/>
            <person name="Grigoriev I.V."/>
            <person name="Martin F.M."/>
            <person name="Pujade-Renaud V."/>
        </authorList>
    </citation>
    <scope>NUCLEOTIDE SEQUENCE [LARGE SCALE GENOMIC DNA]</scope>
    <source>
        <strain evidence="1 2">Philippines</strain>
    </source>
</reference>
<accession>A0A2T2NZK9</accession>
<protein>
    <submittedName>
        <fullName evidence="1">Uncharacterized protein</fullName>
    </submittedName>
</protein>